<proteinExistence type="predicted"/>
<protein>
    <submittedName>
        <fullName evidence="1">Uncharacterized protein</fullName>
    </submittedName>
</protein>
<dbReference type="Proteomes" id="UP000030021">
    <property type="component" value="Unassembled WGS sequence"/>
</dbReference>
<dbReference type="OrthoDB" id="8478344at2"/>
<dbReference type="STRING" id="215743.ROSMUCSMR3_03529"/>
<comment type="caution">
    <text evidence="1">The sequence shown here is derived from an EMBL/GenBank/DDBJ whole genome shotgun (WGS) entry which is preliminary data.</text>
</comment>
<sequence>MDLHVQRWGHGYAVFDGKARVSGAFSNRDIALRAQDRMQDEALKAKHARNRPCLTCGTEFWSTGPGHRMCGNCRTNCAGLDAQMVG</sequence>
<dbReference type="AlphaFoldDB" id="A0A0A0HHV2"/>
<dbReference type="PATRIC" id="fig|1288298.3.peg.3030"/>
<dbReference type="RefSeq" id="WP_037268623.1">
    <property type="nucleotide sequence ID" value="NZ_KN293975.1"/>
</dbReference>
<dbReference type="EMBL" id="AONH01000016">
    <property type="protein sequence ID" value="KGM86725.1"/>
    <property type="molecule type" value="Genomic_DNA"/>
</dbReference>
<name>A0A0A0HHV2_9RHOB</name>
<evidence type="ECO:0000313" key="1">
    <source>
        <dbReference type="EMBL" id="KGM86725.1"/>
    </source>
</evidence>
<organism evidence="1 2">
    <name type="scientific">Roseovarius mucosus DSM 17069</name>
    <dbReference type="NCBI Taxonomy" id="1288298"/>
    <lineage>
        <taxon>Bacteria</taxon>
        <taxon>Pseudomonadati</taxon>
        <taxon>Pseudomonadota</taxon>
        <taxon>Alphaproteobacteria</taxon>
        <taxon>Rhodobacterales</taxon>
        <taxon>Roseobacteraceae</taxon>
        <taxon>Roseovarius</taxon>
    </lineage>
</organism>
<gene>
    <name evidence="1" type="ORF">rosmuc_03018</name>
</gene>
<dbReference type="HOGENOM" id="CLU_2495933_0_0_5"/>
<accession>A0A0A0HHV2</accession>
<evidence type="ECO:0000313" key="2">
    <source>
        <dbReference type="Proteomes" id="UP000030021"/>
    </source>
</evidence>
<reference evidence="1 2" key="1">
    <citation type="submission" date="2013-01" db="EMBL/GenBank/DDBJ databases">
        <authorList>
            <person name="Fiebig A."/>
            <person name="Goeker M."/>
            <person name="Klenk H.-P.P."/>
        </authorList>
    </citation>
    <scope>NUCLEOTIDE SEQUENCE [LARGE SCALE GENOMIC DNA]</scope>
    <source>
        <strain evidence="1 2">DSM 17069</strain>
    </source>
</reference>